<evidence type="ECO:0000313" key="6">
    <source>
        <dbReference type="EMBL" id="KAG2427261.1"/>
    </source>
</evidence>
<reference evidence="6" key="1">
    <citation type="journal article" date="2020" name="bioRxiv">
        <title>Comparative genomics of Chlamydomonas.</title>
        <authorList>
            <person name="Craig R.J."/>
            <person name="Hasan A.R."/>
            <person name="Ness R.W."/>
            <person name="Keightley P.D."/>
        </authorList>
    </citation>
    <scope>NUCLEOTIDE SEQUENCE</scope>
    <source>
        <strain evidence="6">SAG 7.73</strain>
    </source>
</reference>
<feature type="repeat" description="ANK" evidence="3">
    <location>
        <begin position="741"/>
        <end position="764"/>
    </location>
</feature>
<keyword evidence="1" id="KW-0677">Repeat</keyword>
<proteinExistence type="predicted"/>
<dbReference type="PROSITE" id="PS50088">
    <property type="entry name" value="ANK_REPEAT"/>
    <property type="match status" value="7"/>
</dbReference>
<dbReference type="Proteomes" id="UP000650467">
    <property type="component" value="Unassembled WGS sequence"/>
</dbReference>
<keyword evidence="7" id="KW-1185">Reference proteome</keyword>
<dbReference type="SMART" id="SM00504">
    <property type="entry name" value="Ubox"/>
    <property type="match status" value="1"/>
</dbReference>
<dbReference type="AlphaFoldDB" id="A0A835SKK3"/>
<dbReference type="PANTHER" id="PTHR24180">
    <property type="entry name" value="CYCLIN-DEPENDENT KINASE INHIBITOR 2C-RELATED"/>
    <property type="match status" value="1"/>
</dbReference>
<feature type="region of interest" description="Disordered" evidence="4">
    <location>
        <begin position="168"/>
        <end position="188"/>
    </location>
</feature>
<evidence type="ECO:0000256" key="4">
    <source>
        <dbReference type="SAM" id="MobiDB-lite"/>
    </source>
</evidence>
<comment type="caution">
    <text evidence="6">The sequence shown here is derived from an EMBL/GenBank/DDBJ whole genome shotgun (WGS) entry which is preliminary data.</text>
</comment>
<dbReference type="Gene3D" id="3.30.40.10">
    <property type="entry name" value="Zinc/RING finger domain, C3HC4 (zinc finger)"/>
    <property type="match status" value="1"/>
</dbReference>
<feature type="compositionally biased region" description="Low complexity" evidence="4">
    <location>
        <begin position="556"/>
        <end position="567"/>
    </location>
</feature>
<dbReference type="UniPathway" id="UPA00143"/>
<dbReference type="CDD" id="cd16655">
    <property type="entry name" value="RING-Ubox_WDSUB1-like"/>
    <property type="match status" value="1"/>
</dbReference>
<dbReference type="SUPFAM" id="SSF57850">
    <property type="entry name" value="RING/U-box"/>
    <property type="match status" value="1"/>
</dbReference>
<evidence type="ECO:0000256" key="2">
    <source>
        <dbReference type="ARBA" id="ARBA00023043"/>
    </source>
</evidence>
<dbReference type="InterPro" id="IPR036770">
    <property type="entry name" value="Ankyrin_rpt-contain_sf"/>
</dbReference>
<dbReference type="GO" id="GO:0016567">
    <property type="term" value="P:protein ubiquitination"/>
    <property type="evidence" value="ECO:0007669"/>
    <property type="project" value="UniProtKB-UniPathway"/>
</dbReference>
<feature type="region of interest" description="Disordered" evidence="4">
    <location>
        <begin position="471"/>
        <end position="501"/>
    </location>
</feature>
<feature type="region of interest" description="Disordered" evidence="4">
    <location>
        <begin position="632"/>
        <end position="653"/>
    </location>
</feature>
<dbReference type="SUPFAM" id="SSF48403">
    <property type="entry name" value="Ankyrin repeat"/>
    <property type="match status" value="1"/>
</dbReference>
<dbReference type="InterPro" id="IPR059179">
    <property type="entry name" value="MLKL-like_MCAfunc"/>
</dbReference>
<accession>A0A835SKK3</accession>
<evidence type="ECO:0000256" key="3">
    <source>
        <dbReference type="PROSITE-ProRule" id="PRU00023"/>
    </source>
</evidence>
<dbReference type="InterPro" id="IPR003613">
    <property type="entry name" value="Ubox_domain"/>
</dbReference>
<feature type="compositionally biased region" description="Gly residues" evidence="4">
    <location>
        <begin position="284"/>
        <end position="301"/>
    </location>
</feature>
<dbReference type="EMBL" id="JAEHOC010000041">
    <property type="protein sequence ID" value="KAG2427261.1"/>
    <property type="molecule type" value="Genomic_DNA"/>
</dbReference>
<dbReference type="SMART" id="SM00248">
    <property type="entry name" value="ANK"/>
    <property type="match status" value="6"/>
</dbReference>
<feature type="repeat" description="ANK" evidence="3">
    <location>
        <begin position="776"/>
        <end position="808"/>
    </location>
</feature>
<dbReference type="Pfam" id="PF04564">
    <property type="entry name" value="U-box"/>
    <property type="match status" value="1"/>
</dbReference>
<feature type="repeat" description="ANK" evidence="3">
    <location>
        <begin position="675"/>
        <end position="707"/>
    </location>
</feature>
<feature type="domain" description="U-box" evidence="5">
    <location>
        <begin position="315"/>
        <end position="389"/>
    </location>
</feature>
<dbReference type="Pfam" id="PF12796">
    <property type="entry name" value="Ank_2"/>
    <property type="match status" value="3"/>
</dbReference>
<evidence type="ECO:0000259" key="5">
    <source>
        <dbReference type="PROSITE" id="PS51698"/>
    </source>
</evidence>
<feature type="repeat" description="ANK" evidence="3">
    <location>
        <begin position="708"/>
        <end position="740"/>
    </location>
</feature>
<dbReference type="OrthoDB" id="510641at2759"/>
<feature type="compositionally biased region" description="Polar residues" evidence="4">
    <location>
        <begin position="481"/>
        <end position="496"/>
    </location>
</feature>
<dbReference type="PROSITE" id="PS50297">
    <property type="entry name" value="ANK_REP_REGION"/>
    <property type="match status" value="7"/>
</dbReference>
<dbReference type="GO" id="GO:0004842">
    <property type="term" value="F:ubiquitin-protein transferase activity"/>
    <property type="evidence" value="ECO:0007669"/>
    <property type="project" value="InterPro"/>
</dbReference>
<feature type="repeat" description="ANK" evidence="3">
    <location>
        <begin position="809"/>
        <end position="844"/>
    </location>
</feature>
<feature type="repeat" description="ANK" evidence="3">
    <location>
        <begin position="642"/>
        <end position="674"/>
    </location>
</feature>
<dbReference type="CDD" id="cd21037">
    <property type="entry name" value="MLKL_NTD"/>
    <property type="match status" value="1"/>
</dbReference>
<dbReference type="InterPro" id="IPR051637">
    <property type="entry name" value="Ank_repeat_dom-contain_49"/>
</dbReference>
<dbReference type="InterPro" id="IPR013083">
    <property type="entry name" value="Znf_RING/FYVE/PHD"/>
</dbReference>
<name>A0A835SKK3_CHLIN</name>
<dbReference type="Gene3D" id="1.25.40.20">
    <property type="entry name" value="Ankyrin repeat-containing domain"/>
    <property type="match status" value="3"/>
</dbReference>
<keyword evidence="2 3" id="KW-0040">ANK repeat</keyword>
<feature type="region of interest" description="Disordered" evidence="4">
    <location>
        <begin position="524"/>
        <end position="581"/>
    </location>
</feature>
<organism evidence="6 7">
    <name type="scientific">Chlamydomonas incerta</name>
    <dbReference type="NCBI Taxonomy" id="51695"/>
    <lineage>
        <taxon>Eukaryota</taxon>
        <taxon>Viridiplantae</taxon>
        <taxon>Chlorophyta</taxon>
        <taxon>core chlorophytes</taxon>
        <taxon>Chlorophyceae</taxon>
        <taxon>CS clade</taxon>
        <taxon>Chlamydomonadales</taxon>
        <taxon>Chlamydomonadaceae</taxon>
        <taxon>Chlamydomonas</taxon>
    </lineage>
</organism>
<sequence length="867" mass="89013">MDPFTALLCVTDLVGAIGDALDNYQILGDDAQTLKQLMAGVESVMTRASDPELLDDSKLREPQANQALQEVIDCLQTCSKLINKLGGMSKVVKFVLAGQYLDRLRLQAARLANALQVFQAAAGLEQHADLRRQFRRLREELVNVKLEVLQGQQRQAAAMRAELERAVHAAGGGSGSGRPLAAQQQQQQQQQQVAQQQVARLEGIIRGSLRAAGVLEPTGGSSGADERQAVREAGAALRLEVEELRAAKEEREAHYLEQLAAALAQAEPGAGGGTGSASSSGRSSSGGGSSGSGSGGAGLGGPRDPLLLTSELVAPVLSKCLCPISYGVMHDPVLLGRTGHTYERAVIAEHLATSNTDPLTNSPLESAELTPNWALRDVIEALLHQAGLTREQADALLLNSGGSGGGARRADSCSRAASCSGRIDAAVTVQLQLGGAAGGGKKGDAGGMAGAGADGAAPPVCGAELELGSESDDLDWHDSQNDSSNPHCNPQQQQQRPVMAPATAMVAHSNLASFPLQFPARVRNQQAMSKATATTAAPPLPPPPPQPQPETRKAAAEAPAPSVALPPQAAPSHTATQEAPVSCAPSAAKAAAVTAPCPAAPSPASANADAASSKGAAAAVAGLARALTPGCLGRPSDEGGGAGQTPLHGAAREGNADRVRELLLLGARLDAADADGFTALHLASYQGHRKVAKALLKAGASVNAAAKSGFTPLHCASYHGHEEVVTMLLDANANANAIANDRATPLHVATRKGHRMVVEALLKKRWGAHVNATDEAGRTALHLAVQLGDVRLVKGLIASAASVDMTDSDNRTPLHYAAAGVGDSMVQVVKVLLASSASTKAKDKVGNLPLHLAEANGAHPVVKQLLR</sequence>
<gene>
    <name evidence="6" type="ORF">HXX76_012457</name>
</gene>
<feature type="compositionally biased region" description="Pro residues" evidence="4">
    <location>
        <begin position="538"/>
        <end position="548"/>
    </location>
</feature>
<evidence type="ECO:0000313" key="7">
    <source>
        <dbReference type="Proteomes" id="UP000650467"/>
    </source>
</evidence>
<feature type="repeat" description="ANK" evidence="3">
    <location>
        <begin position="845"/>
        <end position="867"/>
    </location>
</feature>
<dbReference type="PRINTS" id="PR01415">
    <property type="entry name" value="ANKYRIN"/>
</dbReference>
<protein>
    <recommendedName>
        <fullName evidence="5">U-box domain-containing protein</fullName>
    </recommendedName>
</protein>
<evidence type="ECO:0000256" key="1">
    <source>
        <dbReference type="ARBA" id="ARBA00022737"/>
    </source>
</evidence>
<dbReference type="PROSITE" id="PS51698">
    <property type="entry name" value="U_BOX"/>
    <property type="match status" value="1"/>
</dbReference>
<feature type="region of interest" description="Disordered" evidence="4">
    <location>
        <begin position="267"/>
        <end position="302"/>
    </location>
</feature>
<dbReference type="PANTHER" id="PTHR24180:SF45">
    <property type="entry name" value="POLY [ADP-RIBOSE] POLYMERASE TANKYRASE"/>
    <property type="match status" value="1"/>
</dbReference>
<dbReference type="InterPro" id="IPR002110">
    <property type="entry name" value="Ankyrin_rpt"/>
</dbReference>